<dbReference type="GO" id="GO:0004674">
    <property type="term" value="F:protein serine/threonine kinase activity"/>
    <property type="evidence" value="ECO:0007669"/>
    <property type="project" value="UniProtKB-KW"/>
</dbReference>
<dbReference type="Pfam" id="PF13581">
    <property type="entry name" value="HATPase_c_2"/>
    <property type="match status" value="1"/>
</dbReference>
<name>A0A839E6N4_9PSEU</name>
<keyword evidence="1" id="KW-0723">Serine/threonine-protein kinase</keyword>
<dbReference type="InterPro" id="IPR036890">
    <property type="entry name" value="HATPase_C_sf"/>
</dbReference>
<comment type="caution">
    <text evidence="3">The sequence shown here is derived from an EMBL/GenBank/DDBJ whole genome shotgun (WGS) entry which is preliminary data.</text>
</comment>
<organism evidence="3 4">
    <name type="scientific">Halosaccharopolyspora lacisalsi</name>
    <dbReference type="NCBI Taxonomy" id="1000566"/>
    <lineage>
        <taxon>Bacteria</taxon>
        <taxon>Bacillati</taxon>
        <taxon>Actinomycetota</taxon>
        <taxon>Actinomycetes</taxon>
        <taxon>Pseudonocardiales</taxon>
        <taxon>Pseudonocardiaceae</taxon>
        <taxon>Halosaccharopolyspora</taxon>
    </lineage>
</organism>
<proteinExistence type="predicted"/>
<dbReference type="EMBL" id="JACGWZ010000008">
    <property type="protein sequence ID" value="MBA8827555.1"/>
    <property type="molecule type" value="Genomic_DNA"/>
</dbReference>
<gene>
    <name evidence="3" type="ORF">FHX42_004951</name>
</gene>
<dbReference type="RefSeq" id="WP_235987848.1">
    <property type="nucleotide sequence ID" value="NZ_JACGWZ010000008.1"/>
</dbReference>
<accession>A0A839E6N4</accession>
<dbReference type="SUPFAM" id="SSF55874">
    <property type="entry name" value="ATPase domain of HSP90 chaperone/DNA topoisomerase II/histidine kinase"/>
    <property type="match status" value="1"/>
</dbReference>
<feature type="domain" description="Histidine kinase/HSP90-like ATPase" evidence="2">
    <location>
        <begin position="24"/>
        <end position="141"/>
    </location>
</feature>
<reference evidence="3 4" key="1">
    <citation type="submission" date="2020-07" db="EMBL/GenBank/DDBJ databases">
        <title>Sequencing the genomes of 1000 actinobacteria strains.</title>
        <authorList>
            <person name="Klenk H.-P."/>
        </authorList>
    </citation>
    <scope>NUCLEOTIDE SEQUENCE [LARGE SCALE GENOMIC DNA]</scope>
    <source>
        <strain evidence="3 4">DSM 45975</strain>
    </source>
</reference>
<evidence type="ECO:0000259" key="2">
    <source>
        <dbReference type="Pfam" id="PF13581"/>
    </source>
</evidence>
<dbReference type="InterPro" id="IPR003594">
    <property type="entry name" value="HATPase_dom"/>
</dbReference>
<evidence type="ECO:0000256" key="1">
    <source>
        <dbReference type="ARBA" id="ARBA00022527"/>
    </source>
</evidence>
<dbReference type="Gene3D" id="3.30.565.10">
    <property type="entry name" value="Histidine kinase-like ATPase, C-terminal domain"/>
    <property type="match status" value="1"/>
</dbReference>
<evidence type="ECO:0000313" key="3">
    <source>
        <dbReference type="EMBL" id="MBA8827555.1"/>
    </source>
</evidence>
<dbReference type="AlphaFoldDB" id="A0A839E6N4"/>
<keyword evidence="1" id="KW-0808">Transferase</keyword>
<dbReference type="Proteomes" id="UP000569329">
    <property type="component" value="Unassembled WGS sequence"/>
</dbReference>
<dbReference type="PANTHER" id="PTHR35526:SF3">
    <property type="entry name" value="ANTI-SIGMA-F FACTOR RSBW"/>
    <property type="match status" value="1"/>
</dbReference>
<evidence type="ECO:0000313" key="4">
    <source>
        <dbReference type="Proteomes" id="UP000569329"/>
    </source>
</evidence>
<protein>
    <submittedName>
        <fullName evidence="3">Anti-sigma regulatory factor (Ser/Thr protein kinase)</fullName>
    </submittedName>
</protein>
<sequence length="152" mass="16530">MEMAPSEPDGDGSLLVTDLHHMAVPAEAERLPELRHALVEWARHAGTTDEQVEMLTLACYEALANVAAHAYPEGTGVLDLHAIRRRDPARIEVMVRDYGRWQQPRSSNAGPGGRGLVLLRSLADHAEVTSDDSGTTVSMTWNLVSDTAARPP</sequence>
<keyword evidence="1" id="KW-0418">Kinase</keyword>
<keyword evidence="4" id="KW-1185">Reference proteome</keyword>
<dbReference type="InterPro" id="IPR050267">
    <property type="entry name" value="Anti-sigma-factor_SerPK"/>
</dbReference>
<dbReference type="PANTHER" id="PTHR35526">
    <property type="entry name" value="ANTI-SIGMA-F FACTOR RSBW-RELATED"/>
    <property type="match status" value="1"/>
</dbReference>
<dbReference type="CDD" id="cd16936">
    <property type="entry name" value="HATPase_RsbW-like"/>
    <property type="match status" value="1"/>
</dbReference>